<accession>A0A451A831</accession>
<evidence type="ECO:0000313" key="1">
    <source>
        <dbReference type="EMBL" id="VFK62193.1"/>
    </source>
</evidence>
<reference evidence="1" key="1">
    <citation type="submission" date="2019-02" db="EMBL/GenBank/DDBJ databases">
        <authorList>
            <person name="Gruber-Vodicka R. H."/>
            <person name="Seah K. B. B."/>
        </authorList>
    </citation>
    <scope>NUCLEOTIDE SEQUENCE</scope>
    <source>
        <strain evidence="2">BECK_BY19</strain>
        <strain evidence="1">BECK_BY8</strain>
    </source>
</reference>
<proteinExistence type="predicted"/>
<dbReference type="EMBL" id="CAADFZ010000022">
    <property type="protein sequence ID" value="VFK62193.1"/>
    <property type="molecule type" value="Genomic_DNA"/>
</dbReference>
<evidence type="ECO:0000313" key="2">
    <source>
        <dbReference type="EMBL" id="VFK70309.1"/>
    </source>
</evidence>
<dbReference type="EMBL" id="CAADGD010000026">
    <property type="protein sequence ID" value="VFK70309.1"/>
    <property type="molecule type" value="Genomic_DNA"/>
</dbReference>
<name>A0A451A831_9GAMM</name>
<gene>
    <name evidence="1" type="ORF">BECKUNK1418G_GA0071005_102230</name>
    <name evidence="2" type="ORF">BECKUNK1418H_GA0071006_102628</name>
</gene>
<protein>
    <submittedName>
        <fullName evidence="1">Uncharacterized protein</fullName>
    </submittedName>
</protein>
<organism evidence="1">
    <name type="scientific">Candidatus Kentrum sp. UNK</name>
    <dbReference type="NCBI Taxonomy" id="2126344"/>
    <lineage>
        <taxon>Bacteria</taxon>
        <taxon>Pseudomonadati</taxon>
        <taxon>Pseudomonadota</taxon>
        <taxon>Gammaproteobacteria</taxon>
        <taxon>Candidatus Kentrum</taxon>
    </lineage>
</organism>
<sequence>MEESLHHFSLHSIADQVVLDSTTSQDRLCERKAKSLLLLSGEESLFIERNPGKSVESAPTSDMRFTATCSCASSTEQFHIDERSDITRFMHQGISGPFAVDTNGPSVSVSTRSFGIAATRERPFLVDSMAGPTLNQHPKFMAILTSRIVPENQWRTGVLR</sequence>
<dbReference type="AlphaFoldDB" id="A0A451A831"/>